<protein>
    <submittedName>
        <fullName evidence="2">Uncharacterized protein</fullName>
    </submittedName>
</protein>
<evidence type="ECO:0000313" key="3">
    <source>
        <dbReference type="EMBL" id="CAL5973601.1"/>
    </source>
</evidence>
<evidence type="ECO:0000256" key="1">
    <source>
        <dbReference type="SAM" id="MobiDB-lite"/>
    </source>
</evidence>
<feature type="compositionally biased region" description="Polar residues" evidence="1">
    <location>
        <begin position="110"/>
        <end position="126"/>
    </location>
</feature>
<comment type="caution">
    <text evidence="2">The sequence shown here is derived from an EMBL/GenBank/DDBJ whole genome shotgun (WGS) entry which is preliminary data.</text>
</comment>
<name>A0AA86TYI8_9EUKA</name>
<dbReference type="Proteomes" id="UP001642409">
    <property type="component" value="Unassembled WGS sequence"/>
</dbReference>
<proteinExistence type="predicted"/>
<reference evidence="3 4" key="2">
    <citation type="submission" date="2024-07" db="EMBL/GenBank/DDBJ databases">
        <authorList>
            <person name="Akdeniz Z."/>
        </authorList>
    </citation>
    <scope>NUCLEOTIDE SEQUENCE [LARGE SCALE GENOMIC DNA]</scope>
</reference>
<gene>
    <name evidence="2" type="ORF">HINF_LOCUS20911</name>
    <name evidence="3" type="ORF">HINF_LOCUS2457</name>
</gene>
<dbReference type="EMBL" id="CATOUU010000531">
    <property type="protein sequence ID" value="CAI9933266.1"/>
    <property type="molecule type" value="Genomic_DNA"/>
</dbReference>
<reference evidence="2" key="1">
    <citation type="submission" date="2023-06" db="EMBL/GenBank/DDBJ databases">
        <authorList>
            <person name="Kurt Z."/>
        </authorList>
    </citation>
    <scope>NUCLEOTIDE SEQUENCE</scope>
</reference>
<accession>A0AA86TYI8</accession>
<keyword evidence="4" id="KW-1185">Reference proteome</keyword>
<dbReference type="AlphaFoldDB" id="A0AA86TYI8"/>
<sequence>MFDAAGWLDDNTMVGWYACTLHNNNINSNIPNLENQFIRGISPNDRLQNSDQYSGSGNVILDLSNLTAHQHDMNHWHDVIVSGMDPGIEGDTVTTSVLIQTGQSRRRTFSLGNDYQSSYTTQPNKQKTGDGSGEGAQSVPIDINNNIKQYALIFIKKVK</sequence>
<evidence type="ECO:0000313" key="4">
    <source>
        <dbReference type="Proteomes" id="UP001642409"/>
    </source>
</evidence>
<feature type="region of interest" description="Disordered" evidence="1">
    <location>
        <begin position="110"/>
        <end position="139"/>
    </location>
</feature>
<dbReference type="EMBL" id="CAXDID020000004">
    <property type="protein sequence ID" value="CAL5973601.1"/>
    <property type="molecule type" value="Genomic_DNA"/>
</dbReference>
<organism evidence="2">
    <name type="scientific">Hexamita inflata</name>
    <dbReference type="NCBI Taxonomy" id="28002"/>
    <lineage>
        <taxon>Eukaryota</taxon>
        <taxon>Metamonada</taxon>
        <taxon>Diplomonadida</taxon>
        <taxon>Hexamitidae</taxon>
        <taxon>Hexamitinae</taxon>
        <taxon>Hexamita</taxon>
    </lineage>
</organism>
<evidence type="ECO:0000313" key="2">
    <source>
        <dbReference type="EMBL" id="CAI9933266.1"/>
    </source>
</evidence>